<dbReference type="EMBL" id="BMGG01000010">
    <property type="protein sequence ID" value="GGC86226.1"/>
    <property type="molecule type" value="Genomic_DNA"/>
</dbReference>
<feature type="transmembrane region" description="Helical" evidence="1">
    <location>
        <begin position="116"/>
        <end position="135"/>
    </location>
</feature>
<gene>
    <name evidence="2" type="ORF">GCM10010994_50160</name>
</gene>
<keyword evidence="3" id="KW-1185">Reference proteome</keyword>
<keyword evidence="1" id="KW-1133">Transmembrane helix</keyword>
<name>A0A916UTL2_9HYPH</name>
<feature type="transmembrane region" description="Helical" evidence="1">
    <location>
        <begin position="185"/>
        <end position="207"/>
    </location>
</feature>
<feature type="transmembrane region" description="Helical" evidence="1">
    <location>
        <begin position="31"/>
        <end position="50"/>
    </location>
</feature>
<organism evidence="2 3">
    <name type="scientific">Chelatococcus reniformis</name>
    <dbReference type="NCBI Taxonomy" id="1494448"/>
    <lineage>
        <taxon>Bacteria</taxon>
        <taxon>Pseudomonadati</taxon>
        <taxon>Pseudomonadota</taxon>
        <taxon>Alphaproteobacteria</taxon>
        <taxon>Hyphomicrobiales</taxon>
        <taxon>Chelatococcaceae</taxon>
        <taxon>Chelatococcus</taxon>
    </lineage>
</organism>
<accession>A0A916UTL2</accession>
<dbReference type="InterPro" id="IPR029787">
    <property type="entry name" value="Nucleotide_cyclase"/>
</dbReference>
<proteinExistence type="predicted"/>
<dbReference type="InterPro" id="IPR043128">
    <property type="entry name" value="Rev_trsase/Diguanyl_cyclase"/>
</dbReference>
<dbReference type="Gene3D" id="3.30.70.270">
    <property type="match status" value="1"/>
</dbReference>
<comment type="caution">
    <text evidence="2">The sequence shown here is derived from an EMBL/GenBank/DDBJ whole genome shotgun (WGS) entry which is preliminary data.</text>
</comment>
<keyword evidence="1" id="KW-0812">Transmembrane</keyword>
<reference evidence="2" key="2">
    <citation type="submission" date="2020-09" db="EMBL/GenBank/DDBJ databases">
        <authorList>
            <person name="Sun Q."/>
            <person name="Zhou Y."/>
        </authorList>
    </citation>
    <scope>NUCLEOTIDE SEQUENCE</scope>
    <source>
        <strain evidence="2">CGMCC 1.12919</strain>
    </source>
</reference>
<evidence type="ECO:0000256" key="1">
    <source>
        <dbReference type="SAM" id="Phobius"/>
    </source>
</evidence>
<evidence type="ECO:0000313" key="3">
    <source>
        <dbReference type="Proteomes" id="UP000637002"/>
    </source>
</evidence>
<keyword evidence="1" id="KW-0472">Membrane</keyword>
<feature type="transmembrane region" description="Helical" evidence="1">
    <location>
        <begin position="147"/>
        <end position="165"/>
    </location>
</feature>
<feature type="transmembrane region" description="Helical" evidence="1">
    <location>
        <begin position="57"/>
        <end position="79"/>
    </location>
</feature>
<sequence length="375" mass="40370">MDIASLMAFLSATCALQGGLLLSLRIVEPGLRWFGLAYLACAAAMVLSLARASGAPPILTIVASNALLIWSFACVWQALRYFDEGRAPLWPTLVGSAVWLAACTNDMFLASLQARVALSAWLCAAYAILTARQAWIGRHEPLPSRRVALAVAIAFAAASLTRAAFSRYFTFPADIAAQSTAHPLWYLLVLSLVLLTGASLLAVALAYERDAARRLRSALAASIGALTSVHDFEMWADRLLSSAAGDRHPMGMLVMRLDRRTTLSNWRDSQSDYRLVRRLGGWLAERVERDGVVGLFGDTAIVWLLPRTDQAELRRLADDMRTACLFMKGGAATASSGIVMRVGLACSTQTGPSLGALLARANAALLQGTHDAFKC</sequence>
<dbReference type="SUPFAM" id="SSF55073">
    <property type="entry name" value="Nucleotide cyclase"/>
    <property type="match status" value="1"/>
</dbReference>
<reference evidence="2" key="1">
    <citation type="journal article" date="2014" name="Int. J. Syst. Evol. Microbiol.">
        <title>Complete genome sequence of Corynebacterium casei LMG S-19264T (=DSM 44701T), isolated from a smear-ripened cheese.</title>
        <authorList>
            <consortium name="US DOE Joint Genome Institute (JGI-PGF)"/>
            <person name="Walter F."/>
            <person name="Albersmeier A."/>
            <person name="Kalinowski J."/>
            <person name="Ruckert C."/>
        </authorList>
    </citation>
    <scope>NUCLEOTIDE SEQUENCE</scope>
    <source>
        <strain evidence="2">CGMCC 1.12919</strain>
    </source>
</reference>
<evidence type="ECO:0000313" key="2">
    <source>
        <dbReference type="EMBL" id="GGC86226.1"/>
    </source>
</evidence>
<dbReference type="AlphaFoldDB" id="A0A916UTL2"/>
<dbReference type="RefSeq" id="WP_188611926.1">
    <property type="nucleotide sequence ID" value="NZ_BMGG01000010.1"/>
</dbReference>
<evidence type="ECO:0008006" key="4">
    <source>
        <dbReference type="Google" id="ProtNLM"/>
    </source>
</evidence>
<protein>
    <recommendedName>
        <fullName evidence="4">GGDEF domain-containing protein</fullName>
    </recommendedName>
</protein>
<dbReference type="Proteomes" id="UP000637002">
    <property type="component" value="Unassembled WGS sequence"/>
</dbReference>